<feature type="domain" description="Peptidase S33 tripeptidyl aminopeptidase-like C-terminal" evidence="3">
    <location>
        <begin position="420"/>
        <end position="520"/>
    </location>
</feature>
<protein>
    <submittedName>
        <fullName evidence="4">TAP-like protein</fullName>
    </submittedName>
</protein>
<proteinExistence type="predicted"/>
<evidence type="ECO:0000256" key="2">
    <source>
        <dbReference type="SAM" id="SignalP"/>
    </source>
</evidence>
<dbReference type="Gene3D" id="3.40.50.1820">
    <property type="entry name" value="alpha/beta hydrolase"/>
    <property type="match status" value="1"/>
</dbReference>
<evidence type="ECO:0000313" key="4">
    <source>
        <dbReference type="EMBL" id="PKV90414.1"/>
    </source>
</evidence>
<dbReference type="Proteomes" id="UP000233750">
    <property type="component" value="Unassembled WGS sequence"/>
</dbReference>
<name>A0A2N3W968_9PSEU</name>
<evidence type="ECO:0000313" key="5">
    <source>
        <dbReference type="Proteomes" id="UP000233750"/>
    </source>
</evidence>
<evidence type="ECO:0000256" key="1">
    <source>
        <dbReference type="SAM" id="MobiDB-lite"/>
    </source>
</evidence>
<feature type="region of interest" description="Disordered" evidence="1">
    <location>
        <begin position="36"/>
        <end position="59"/>
    </location>
</feature>
<dbReference type="EMBL" id="PJMY01000003">
    <property type="protein sequence ID" value="PKV90414.1"/>
    <property type="molecule type" value="Genomic_DNA"/>
</dbReference>
<dbReference type="Pfam" id="PF08386">
    <property type="entry name" value="Abhydrolase_4"/>
    <property type="match status" value="1"/>
</dbReference>
<evidence type="ECO:0000259" key="3">
    <source>
        <dbReference type="Pfam" id="PF08386"/>
    </source>
</evidence>
<feature type="chain" id="PRO_5039221908" evidence="2">
    <location>
        <begin position="27"/>
        <end position="522"/>
    </location>
</feature>
<organism evidence="4 5">
    <name type="scientific">Amycolatopsis echigonensis</name>
    <dbReference type="NCBI Taxonomy" id="2576905"/>
    <lineage>
        <taxon>Bacteria</taxon>
        <taxon>Bacillati</taxon>
        <taxon>Actinomycetota</taxon>
        <taxon>Actinomycetes</taxon>
        <taxon>Pseudonocardiales</taxon>
        <taxon>Pseudonocardiaceae</taxon>
        <taxon>Amycolatopsis</taxon>
    </lineage>
</organism>
<sequence>MHRRSPSRFRTRARLVAATLGALMLAGCTSGPSVRPAVIDNDGHNTTAPPPSSAAVPLPPLAEPKKSSLRWANCDADTRQRMAAPALPDSLHVSCARMTSPLDAPEDTQHLLARIFVLKAGDGPIPLVVVNDVGGEPGSLFAARLATRLPPEFLKKFSLIGMDRRGTGLSGGVQCVPLEVRSDLLGADPAEGGLGEVLDAARRAGQQCALDLDTAQTALDSWRTAGDLDQLRTQLGLDRLNALGRGDGSKVLSEYTVRYPAQVGRMVLDGIPDPGADRAAVLDAVAAGAQATFDAFSADCAARNCPMGDAKVALKAVTDRLRTSPVDTDDGVTMSPGVATYAVYQGLADRSNWPALADALNAAKNGDVTALAGFADPIVADVRGRTSRIGGTIATRCNDTTTRLPADQLDRTAAGMRAKYPQFGAAVAQELAWCGAWPVRREPLPPAGAPGAPPILVAATATDPVTPQVGTTRAADQLPSAVTVTWQGVAHGAVGQSPCVTAAAQSFLIDGKVPDNGTLCPA</sequence>
<dbReference type="InterPro" id="IPR013595">
    <property type="entry name" value="Pept_S33_TAP-like_C"/>
</dbReference>
<dbReference type="RefSeq" id="WP_416332603.1">
    <property type="nucleotide sequence ID" value="NZ_PJMY01000003.1"/>
</dbReference>
<keyword evidence="5" id="KW-1185">Reference proteome</keyword>
<accession>A0A2N3W968</accession>
<reference evidence="4 5" key="1">
    <citation type="submission" date="2017-12" db="EMBL/GenBank/DDBJ databases">
        <title>Sequencing the genomes of 1000 Actinobacteria strains.</title>
        <authorList>
            <person name="Klenk H.-P."/>
        </authorList>
    </citation>
    <scope>NUCLEOTIDE SEQUENCE [LARGE SCALE GENOMIC DNA]</scope>
    <source>
        <strain evidence="4 5">DSM 45165</strain>
    </source>
</reference>
<gene>
    <name evidence="4" type="ORF">ATK30_1160</name>
</gene>
<comment type="caution">
    <text evidence="4">The sequence shown here is derived from an EMBL/GenBank/DDBJ whole genome shotgun (WGS) entry which is preliminary data.</text>
</comment>
<dbReference type="AlphaFoldDB" id="A0A2N3W968"/>
<keyword evidence="2" id="KW-0732">Signal</keyword>
<feature type="signal peptide" evidence="2">
    <location>
        <begin position="1"/>
        <end position="26"/>
    </location>
</feature>
<feature type="compositionally biased region" description="Pro residues" evidence="1">
    <location>
        <begin position="48"/>
        <end position="59"/>
    </location>
</feature>
<dbReference type="SUPFAM" id="SSF53474">
    <property type="entry name" value="alpha/beta-Hydrolases"/>
    <property type="match status" value="1"/>
</dbReference>
<dbReference type="PROSITE" id="PS51257">
    <property type="entry name" value="PROKAR_LIPOPROTEIN"/>
    <property type="match status" value="1"/>
</dbReference>
<dbReference type="InterPro" id="IPR029058">
    <property type="entry name" value="AB_hydrolase_fold"/>
</dbReference>